<dbReference type="SUPFAM" id="SSF81321">
    <property type="entry name" value="Family A G protein-coupled receptor-like"/>
    <property type="match status" value="1"/>
</dbReference>
<dbReference type="SMART" id="SM01381">
    <property type="entry name" value="7TM_GPCR_Srsx"/>
    <property type="match status" value="1"/>
</dbReference>
<evidence type="ECO:0000256" key="4">
    <source>
        <dbReference type="ARBA" id="ARBA00022989"/>
    </source>
</evidence>
<keyword evidence="5" id="KW-0297">G-protein coupled receptor</keyword>
<feature type="transmembrane region" description="Helical" evidence="10">
    <location>
        <begin position="162"/>
        <end position="185"/>
    </location>
</feature>
<evidence type="ECO:0000313" key="12">
    <source>
        <dbReference type="EMBL" id="KAF6025000.1"/>
    </source>
</evidence>
<protein>
    <submittedName>
        <fullName evidence="12">PRLHR</fullName>
    </submittedName>
</protein>
<comment type="caution">
    <text evidence="12">The sequence shown here is derived from an EMBL/GenBank/DDBJ whole genome shotgun (WGS) entry which is preliminary data.</text>
</comment>
<evidence type="ECO:0000256" key="9">
    <source>
        <dbReference type="SAM" id="MobiDB-lite"/>
    </source>
</evidence>
<feature type="transmembrane region" description="Helical" evidence="10">
    <location>
        <begin position="220"/>
        <end position="239"/>
    </location>
</feature>
<comment type="subcellular location">
    <subcellularLocation>
        <location evidence="1">Membrane</location>
        <topology evidence="1">Multi-pass membrane protein</topology>
    </subcellularLocation>
</comment>
<evidence type="ECO:0000259" key="11">
    <source>
        <dbReference type="PROSITE" id="PS50262"/>
    </source>
</evidence>
<keyword evidence="8" id="KW-0807">Transducer</keyword>
<dbReference type="AlphaFoldDB" id="A0A7J7JFJ3"/>
<dbReference type="CDD" id="cd15203">
    <property type="entry name" value="7tmA_NPYR-like"/>
    <property type="match status" value="1"/>
</dbReference>
<dbReference type="InterPro" id="IPR017452">
    <property type="entry name" value="GPCR_Rhodpsn_7TM"/>
</dbReference>
<dbReference type="PANTHER" id="PTHR24235">
    <property type="entry name" value="NEUROPEPTIDE Y RECEPTOR"/>
    <property type="match status" value="1"/>
</dbReference>
<keyword evidence="3 10" id="KW-0812">Transmembrane</keyword>
<dbReference type="OrthoDB" id="9046662at2759"/>
<dbReference type="Pfam" id="PF00001">
    <property type="entry name" value="7tm_1"/>
    <property type="match status" value="1"/>
</dbReference>
<feature type="transmembrane region" description="Helical" evidence="10">
    <location>
        <begin position="74"/>
        <end position="94"/>
    </location>
</feature>
<comment type="similarity">
    <text evidence="2">Belongs to the G-protein coupled receptor 1 family.</text>
</comment>
<evidence type="ECO:0000256" key="10">
    <source>
        <dbReference type="SAM" id="Phobius"/>
    </source>
</evidence>
<feature type="transmembrane region" description="Helical" evidence="10">
    <location>
        <begin position="6"/>
        <end position="24"/>
    </location>
</feature>
<evidence type="ECO:0000256" key="2">
    <source>
        <dbReference type="ARBA" id="ARBA00010663"/>
    </source>
</evidence>
<evidence type="ECO:0000256" key="6">
    <source>
        <dbReference type="ARBA" id="ARBA00023136"/>
    </source>
</evidence>
<keyword evidence="4 10" id="KW-1133">Transmembrane helix</keyword>
<dbReference type="InterPro" id="IPR000276">
    <property type="entry name" value="GPCR_Rhodpsn"/>
</dbReference>
<feature type="domain" description="G-protein coupled receptors family 1 profile" evidence="11">
    <location>
        <begin position="15"/>
        <end position="273"/>
    </location>
</feature>
<dbReference type="PRINTS" id="PR00237">
    <property type="entry name" value="GPCRRHODOPSN"/>
</dbReference>
<proteinExistence type="inferred from homology"/>
<keyword evidence="13" id="KW-1185">Reference proteome</keyword>
<dbReference type="GO" id="GO:0004983">
    <property type="term" value="F:neuropeptide Y receptor activity"/>
    <property type="evidence" value="ECO:0007669"/>
    <property type="project" value="InterPro"/>
</dbReference>
<dbReference type="GO" id="GO:0042923">
    <property type="term" value="F:neuropeptide binding"/>
    <property type="evidence" value="ECO:0007669"/>
    <property type="project" value="TreeGrafter"/>
</dbReference>
<dbReference type="Proteomes" id="UP000593567">
    <property type="component" value="Unassembled WGS sequence"/>
</dbReference>
<evidence type="ECO:0000256" key="8">
    <source>
        <dbReference type="ARBA" id="ARBA00023224"/>
    </source>
</evidence>
<dbReference type="PRINTS" id="PR01012">
    <property type="entry name" value="NRPEPTIDEYR"/>
</dbReference>
<evidence type="ECO:0000313" key="13">
    <source>
        <dbReference type="Proteomes" id="UP000593567"/>
    </source>
</evidence>
<accession>A0A7J7JFJ3</accession>
<gene>
    <name evidence="12" type="ORF">EB796_016681</name>
</gene>
<feature type="transmembrane region" description="Helical" evidence="10">
    <location>
        <begin position="251"/>
        <end position="276"/>
    </location>
</feature>
<name>A0A7J7JFJ3_BUGNE</name>
<dbReference type="GO" id="GO:0005886">
    <property type="term" value="C:plasma membrane"/>
    <property type="evidence" value="ECO:0007669"/>
    <property type="project" value="TreeGrafter"/>
</dbReference>
<feature type="transmembrane region" description="Helical" evidence="10">
    <location>
        <begin position="36"/>
        <end position="54"/>
    </location>
</feature>
<evidence type="ECO:0000256" key="7">
    <source>
        <dbReference type="ARBA" id="ARBA00023170"/>
    </source>
</evidence>
<dbReference type="PROSITE" id="PS50262">
    <property type="entry name" value="G_PROTEIN_RECEP_F1_2"/>
    <property type="match status" value="1"/>
</dbReference>
<evidence type="ECO:0000256" key="5">
    <source>
        <dbReference type="ARBA" id="ARBA00023040"/>
    </source>
</evidence>
<keyword evidence="6 10" id="KW-0472">Membrane</keyword>
<feature type="region of interest" description="Disordered" evidence="9">
    <location>
        <begin position="305"/>
        <end position="331"/>
    </location>
</feature>
<dbReference type="InterPro" id="IPR000611">
    <property type="entry name" value="NPY_rcpt"/>
</dbReference>
<dbReference type="EMBL" id="VXIV02002504">
    <property type="protein sequence ID" value="KAF6025000.1"/>
    <property type="molecule type" value="Genomic_DNA"/>
</dbReference>
<evidence type="ECO:0000256" key="1">
    <source>
        <dbReference type="ARBA" id="ARBA00004141"/>
    </source>
</evidence>
<reference evidence="12" key="1">
    <citation type="submission" date="2020-06" db="EMBL/GenBank/DDBJ databases">
        <title>Draft genome of Bugula neritina, a colonial animal packing powerful symbionts and potential medicines.</title>
        <authorList>
            <person name="Rayko M."/>
        </authorList>
    </citation>
    <scope>NUCLEOTIDE SEQUENCE [LARGE SCALE GENOMIC DNA]</scope>
    <source>
        <strain evidence="12">Kwan_BN1</strain>
    </source>
</reference>
<sequence>MLVLYSLIFIIGVFGNVLVLYVVISHKSMQTITNNFIACLSASDLLICLFAIPFTPIQALTKSWMFGKAMCKLVPVILVISVFVSTLTSVVIAIDRYLVIVYPHAKRMSGKMQLLIIGFIWILASTAAVPIGVFTKHQESGGEPVRYACNESWPTTKAASMYGWSIFVLRLVIPSAIITVCYTTISIRLNRRMKKKFCNNMDVQKEKQDVQRNRRINRMLIAMIVTFIVCWLPIDLIFTTAELNLIPEENFLMIFLFMHILAMSSVIYNPFLYGWMNENFNCHFRKIWRKFLAFCCKCKTRTLTSHQERNNQRNRNRMSAKLPPSPSSPSTSMIELKNMAVEKQHAEPHHFLLPIEENTRAGRDVSQHLLQRSLSPEYTS</sequence>
<organism evidence="12 13">
    <name type="scientific">Bugula neritina</name>
    <name type="common">Brown bryozoan</name>
    <name type="synonym">Sertularia neritina</name>
    <dbReference type="NCBI Taxonomy" id="10212"/>
    <lineage>
        <taxon>Eukaryota</taxon>
        <taxon>Metazoa</taxon>
        <taxon>Spiralia</taxon>
        <taxon>Lophotrochozoa</taxon>
        <taxon>Bryozoa</taxon>
        <taxon>Gymnolaemata</taxon>
        <taxon>Cheilostomatida</taxon>
        <taxon>Flustrina</taxon>
        <taxon>Buguloidea</taxon>
        <taxon>Bugulidae</taxon>
        <taxon>Bugula</taxon>
    </lineage>
</organism>
<dbReference type="GO" id="GO:0043005">
    <property type="term" value="C:neuron projection"/>
    <property type="evidence" value="ECO:0007669"/>
    <property type="project" value="TreeGrafter"/>
</dbReference>
<dbReference type="PANTHER" id="PTHR24235:SF29">
    <property type="entry name" value="GH23382P"/>
    <property type="match status" value="1"/>
</dbReference>
<keyword evidence="7" id="KW-0675">Receptor</keyword>
<evidence type="ECO:0000256" key="3">
    <source>
        <dbReference type="ARBA" id="ARBA00022692"/>
    </source>
</evidence>
<dbReference type="Gene3D" id="1.20.1070.10">
    <property type="entry name" value="Rhodopsin 7-helix transmembrane proteins"/>
    <property type="match status" value="1"/>
</dbReference>
<feature type="transmembrane region" description="Helical" evidence="10">
    <location>
        <begin position="114"/>
        <end position="134"/>
    </location>
</feature>